<keyword evidence="1" id="KW-1133">Transmembrane helix</keyword>
<protein>
    <submittedName>
        <fullName evidence="2">Uncharacterized protein</fullName>
    </submittedName>
</protein>
<feature type="transmembrane region" description="Helical" evidence="1">
    <location>
        <begin position="29"/>
        <end position="46"/>
    </location>
</feature>
<comment type="caution">
    <text evidence="2">The sequence shown here is derived from an EMBL/GenBank/DDBJ whole genome shotgun (WGS) entry which is preliminary data.</text>
</comment>
<dbReference type="AlphaFoldDB" id="A0A1C0YCQ1"/>
<dbReference type="Proteomes" id="UP000093199">
    <property type="component" value="Unassembled WGS sequence"/>
</dbReference>
<accession>A0A1C0YCQ1</accession>
<keyword evidence="1" id="KW-0812">Transmembrane</keyword>
<dbReference type="RefSeq" id="WP_066545393.1">
    <property type="nucleotide sequence ID" value="NZ_MASJ01000018.1"/>
</dbReference>
<dbReference type="EMBL" id="MASJ01000018">
    <property type="protein sequence ID" value="OCS84909.1"/>
    <property type="molecule type" value="Genomic_DNA"/>
</dbReference>
<sequence>MRKLLLCFTTIMALAIALFHDASYSYVPFLLLVALWSYIAIWYLLLKRVQTDVYVADEVVWITVQMPAFMRLFVTFSCNVKHVLSEEAIALHTTQHIASPTETFTLPLPTTYCGTVHVHDGMLTLKDTLGIVSVKHAVELAPTIIWPASTNQTVEASTTAMYTLLGSDGGAREKVTPYRPGDPLKHIHWPISAKLQTLVVQQHAFMETQQQSFALYFNDVQTLSQYDAFMRLCYHLVSSPECQHITIWKDDWQTYDVTEPQQITALFTYLLNVPLSQLYAPSLPAMKAIRYEGGHA</sequence>
<dbReference type="STRING" id="33978.A6M13_14510"/>
<keyword evidence="1" id="KW-0472">Membrane</keyword>
<name>A0A1C0YCQ1_9BACL</name>
<evidence type="ECO:0000313" key="3">
    <source>
        <dbReference type="Proteomes" id="UP000093199"/>
    </source>
</evidence>
<keyword evidence="3" id="KW-1185">Reference proteome</keyword>
<evidence type="ECO:0000313" key="2">
    <source>
        <dbReference type="EMBL" id="OCS84909.1"/>
    </source>
</evidence>
<reference evidence="2 3" key="1">
    <citation type="submission" date="2016-07" db="EMBL/GenBank/DDBJ databases">
        <title>Caryophanon tenue genome sequencing.</title>
        <authorList>
            <person name="Verma A."/>
            <person name="Pal Y."/>
            <person name="Krishnamurthi S."/>
        </authorList>
    </citation>
    <scope>NUCLEOTIDE SEQUENCE [LARGE SCALE GENOMIC DNA]</scope>
    <source>
        <strain evidence="2 3">DSM 14152</strain>
    </source>
</reference>
<gene>
    <name evidence="2" type="ORF">A6M13_14510</name>
</gene>
<organism evidence="2 3">
    <name type="scientific">Caryophanon tenue</name>
    <dbReference type="NCBI Taxonomy" id="33978"/>
    <lineage>
        <taxon>Bacteria</taxon>
        <taxon>Bacillati</taxon>
        <taxon>Bacillota</taxon>
        <taxon>Bacilli</taxon>
        <taxon>Bacillales</taxon>
        <taxon>Caryophanaceae</taxon>
        <taxon>Caryophanon</taxon>
    </lineage>
</organism>
<proteinExistence type="predicted"/>
<evidence type="ECO:0000256" key="1">
    <source>
        <dbReference type="SAM" id="Phobius"/>
    </source>
</evidence>